<dbReference type="InterPro" id="IPR002491">
    <property type="entry name" value="ABC_transptr_periplasmic_BD"/>
</dbReference>
<keyword evidence="4" id="KW-1185">Reference proteome</keyword>
<dbReference type="SUPFAM" id="SSF53807">
    <property type="entry name" value="Helical backbone' metal receptor"/>
    <property type="match status" value="1"/>
</dbReference>
<dbReference type="AlphaFoldDB" id="A0A3S8RY86"/>
<evidence type="ECO:0000313" key="3">
    <source>
        <dbReference type="EMBL" id="AZK47875.1"/>
    </source>
</evidence>
<name>A0A3S8RY86_9BACL</name>
<evidence type="ECO:0000259" key="2">
    <source>
        <dbReference type="PROSITE" id="PS50983"/>
    </source>
</evidence>
<feature type="domain" description="Fe/B12 periplasmic-binding" evidence="2">
    <location>
        <begin position="50"/>
        <end position="315"/>
    </location>
</feature>
<dbReference type="PROSITE" id="PS51257">
    <property type="entry name" value="PROKAR_LIPOPROTEIN"/>
    <property type="match status" value="1"/>
</dbReference>
<evidence type="ECO:0000313" key="4">
    <source>
        <dbReference type="Proteomes" id="UP000273145"/>
    </source>
</evidence>
<dbReference type="Pfam" id="PF01497">
    <property type="entry name" value="Peripla_BP_2"/>
    <property type="match status" value="1"/>
</dbReference>
<dbReference type="OrthoDB" id="9797850at2"/>
<accession>A0A3S8RY86</accession>
<dbReference type="Proteomes" id="UP000273145">
    <property type="component" value="Chromosome"/>
</dbReference>
<dbReference type="KEGG" id="plen:EIM92_18295"/>
<comment type="similarity">
    <text evidence="1">Belongs to the bacterial solute-binding protein 8 family.</text>
</comment>
<proteinExistence type="inferred from homology"/>
<dbReference type="Gene3D" id="3.40.50.1980">
    <property type="entry name" value="Nitrogenase molybdenum iron protein domain"/>
    <property type="match status" value="2"/>
</dbReference>
<dbReference type="EMBL" id="CP034248">
    <property type="protein sequence ID" value="AZK47875.1"/>
    <property type="molecule type" value="Genomic_DNA"/>
</dbReference>
<dbReference type="PANTHER" id="PTHR30535:SF34">
    <property type="entry name" value="MOLYBDATE-BINDING PROTEIN MOLA"/>
    <property type="match status" value="1"/>
</dbReference>
<protein>
    <submittedName>
        <fullName evidence="3">ABC transporter substrate-binding protein</fullName>
    </submittedName>
</protein>
<dbReference type="PANTHER" id="PTHR30535">
    <property type="entry name" value="VITAMIN B12-BINDING PROTEIN"/>
    <property type="match status" value="1"/>
</dbReference>
<evidence type="ECO:0000256" key="1">
    <source>
        <dbReference type="ARBA" id="ARBA00008814"/>
    </source>
</evidence>
<dbReference type="PROSITE" id="PS50983">
    <property type="entry name" value="FE_B12_PBP"/>
    <property type="match status" value="1"/>
</dbReference>
<sequence length="316" mass="34249">MNLIRLTKVWNVMIIILAAAIICGCSKQAESSGLTKQAANSAMNPDKPMRIAALSLDAAEAVLELTDPLRVAVLTRSAADPDLAFNADKVSEEIIQIAGATSLDPEKIMSYNADLLIMTKGHEQEKEAAQILEQAGVPLISLDIWDTFEKMEANYHVLGQALGEEETAEQITFEINNKLEAAHQAVAGKEQPSVLVISPVGPGTGPFLIGSSNISYDIVSHAGGNHLADELSLTRSAKASMEALLKTDPDYIILLQWRLGDDSDLEELTEAAGWSTLTAVQSNRVHTMSVKQLLYPNRYNADTVIELARLFHPDAF</sequence>
<dbReference type="InterPro" id="IPR050902">
    <property type="entry name" value="ABC_Transporter_SBP"/>
</dbReference>
<reference evidence="3 4" key="1">
    <citation type="submission" date="2018-11" db="EMBL/GenBank/DDBJ databases">
        <title>Genome sequencing of Paenibacillus lentus DSM25539(T).</title>
        <authorList>
            <person name="Kook J.-K."/>
            <person name="Park S.-N."/>
            <person name="Lim Y.K."/>
        </authorList>
    </citation>
    <scope>NUCLEOTIDE SEQUENCE [LARGE SCALE GENOMIC DNA]</scope>
    <source>
        <strain evidence="3 4">DSM 25539</strain>
    </source>
</reference>
<gene>
    <name evidence="3" type="ORF">EIM92_18295</name>
</gene>
<dbReference type="RefSeq" id="WP_125084046.1">
    <property type="nucleotide sequence ID" value="NZ_CP034248.1"/>
</dbReference>
<organism evidence="3 4">
    <name type="scientific">Paenibacillus lentus</name>
    <dbReference type="NCBI Taxonomy" id="1338368"/>
    <lineage>
        <taxon>Bacteria</taxon>
        <taxon>Bacillati</taxon>
        <taxon>Bacillota</taxon>
        <taxon>Bacilli</taxon>
        <taxon>Bacillales</taxon>
        <taxon>Paenibacillaceae</taxon>
        <taxon>Paenibacillus</taxon>
    </lineage>
</organism>